<protein>
    <submittedName>
        <fullName evidence="2">Predicted protein</fullName>
    </submittedName>
</protein>
<reference evidence="3" key="1">
    <citation type="journal article" date="2011" name="Nat. Genet.">
        <title>The Arabidopsis lyrata genome sequence and the basis of rapid genome size change.</title>
        <authorList>
            <person name="Hu T.T."/>
            <person name="Pattyn P."/>
            <person name="Bakker E.G."/>
            <person name="Cao J."/>
            <person name="Cheng J.-F."/>
            <person name="Clark R.M."/>
            <person name="Fahlgren N."/>
            <person name="Fawcett J.A."/>
            <person name="Grimwood J."/>
            <person name="Gundlach H."/>
            <person name="Haberer G."/>
            <person name="Hollister J.D."/>
            <person name="Ossowski S."/>
            <person name="Ottilar R.P."/>
            <person name="Salamov A.A."/>
            <person name="Schneeberger K."/>
            <person name="Spannagl M."/>
            <person name="Wang X."/>
            <person name="Yang L."/>
            <person name="Nasrallah M.E."/>
            <person name="Bergelson J."/>
            <person name="Carrington J.C."/>
            <person name="Gaut B.S."/>
            <person name="Schmutz J."/>
            <person name="Mayer K.F.X."/>
            <person name="Van de Peer Y."/>
            <person name="Grigoriev I.V."/>
            <person name="Nordborg M."/>
            <person name="Weigel D."/>
            <person name="Guo Y.-L."/>
        </authorList>
    </citation>
    <scope>NUCLEOTIDE SEQUENCE [LARGE SCALE GENOMIC DNA]</scope>
    <source>
        <strain evidence="3">cv. MN47</strain>
    </source>
</reference>
<name>D7KV20_ARALL</name>
<proteinExistence type="predicted"/>
<sequence>MPQQGEETTNPKHHSPLPPAKSSAEIEPQQPRNSTCLYEPLNTNPTKLKSRQKQN</sequence>
<keyword evidence="3" id="KW-1185">Reference proteome</keyword>
<dbReference type="Gramene" id="scaffold_201541.1">
    <property type="protein sequence ID" value="scaffold_201541.1"/>
    <property type="gene ID" value="scaffold_201541.1"/>
</dbReference>
<feature type="compositionally biased region" description="Polar residues" evidence="1">
    <location>
        <begin position="30"/>
        <end position="47"/>
    </location>
</feature>
<evidence type="ECO:0000256" key="1">
    <source>
        <dbReference type="SAM" id="MobiDB-lite"/>
    </source>
</evidence>
<feature type="region of interest" description="Disordered" evidence="1">
    <location>
        <begin position="1"/>
        <end position="55"/>
    </location>
</feature>
<accession>D7KV20</accession>
<organism evidence="3">
    <name type="scientific">Arabidopsis lyrata subsp. lyrata</name>
    <name type="common">Lyre-leaved rock-cress</name>
    <dbReference type="NCBI Taxonomy" id="81972"/>
    <lineage>
        <taxon>Eukaryota</taxon>
        <taxon>Viridiplantae</taxon>
        <taxon>Streptophyta</taxon>
        <taxon>Embryophyta</taxon>
        <taxon>Tracheophyta</taxon>
        <taxon>Spermatophyta</taxon>
        <taxon>Magnoliopsida</taxon>
        <taxon>eudicotyledons</taxon>
        <taxon>Gunneridae</taxon>
        <taxon>Pentapetalae</taxon>
        <taxon>rosids</taxon>
        <taxon>malvids</taxon>
        <taxon>Brassicales</taxon>
        <taxon>Brassicaceae</taxon>
        <taxon>Camelineae</taxon>
        <taxon>Arabidopsis</taxon>
    </lineage>
</organism>
<dbReference type="EMBL" id="GL348714">
    <property type="protein sequence ID" value="EFH64850.1"/>
    <property type="molecule type" value="Genomic_DNA"/>
</dbReference>
<dbReference type="Proteomes" id="UP000008694">
    <property type="component" value="Unassembled WGS sequence"/>
</dbReference>
<evidence type="ECO:0000313" key="2">
    <source>
        <dbReference type="EMBL" id="EFH64850.1"/>
    </source>
</evidence>
<gene>
    <name evidence="2" type="ORF">ARALYDRAFT_894467</name>
</gene>
<dbReference type="AlphaFoldDB" id="D7KV20"/>
<evidence type="ECO:0000313" key="3">
    <source>
        <dbReference type="Proteomes" id="UP000008694"/>
    </source>
</evidence>
<dbReference type="HOGENOM" id="CLU_3035066_0_0_1"/>